<evidence type="ECO:0000256" key="7">
    <source>
        <dbReference type="ARBA" id="ARBA00023163"/>
    </source>
</evidence>
<reference evidence="13" key="1">
    <citation type="submission" date="2022-01" db="UniProtKB">
        <authorList>
            <consortium name="EnsemblMetazoa"/>
        </authorList>
    </citation>
    <scope>IDENTIFICATION</scope>
</reference>
<feature type="compositionally biased region" description="Low complexity" evidence="11">
    <location>
        <begin position="88"/>
        <end position="98"/>
    </location>
</feature>
<name>A0A8I6RBU6_CIMLE</name>
<feature type="DNA-binding region" description="Fork-head" evidence="10">
    <location>
        <begin position="100"/>
        <end position="194"/>
    </location>
</feature>
<dbReference type="InterPro" id="IPR001766">
    <property type="entry name" value="Fork_head_dom"/>
</dbReference>
<evidence type="ECO:0000313" key="13">
    <source>
        <dbReference type="EnsemblMetazoa" id="XP_014242908.1"/>
    </source>
</evidence>
<dbReference type="GeneID" id="106662964"/>
<dbReference type="OMA" id="MADFCAS"/>
<evidence type="ECO:0000256" key="4">
    <source>
        <dbReference type="ARBA" id="ARBA00022843"/>
    </source>
</evidence>
<dbReference type="SUPFAM" id="SSF46785">
    <property type="entry name" value="Winged helix' DNA-binding domain"/>
    <property type="match status" value="1"/>
</dbReference>
<organism evidence="13 14">
    <name type="scientific">Cimex lectularius</name>
    <name type="common">Bed bug</name>
    <name type="synonym">Acanthia lectularia</name>
    <dbReference type="NCBI Taxonomy" id="79782"/>
    <lineage>
        <taxon>Eukaryota</taxon>
        <taxon>Metazoa</taxon>
        <taxon>Ecdysozoa</taxon>
        <taxon>Arthropoda</taxon>
        <taxon>Hexapoda</taxon>
        <taxon>Insecta</taxon>
        <taxon>Pterygota</taxon>
        <taxon>Neoptera</taxon>
        <taxon>Paraneoptera</taxon>
        <taxon>Hemiptera</taxon>
        <taxon>Heteroptera</taxon>
        <taxon>Panheteroptera</taxon>
        <taxon>Cimicomorpha</taxon>
        <taxon>Cimicidae</taxon>
        <taxon>Cimex</taxon>
    </lineage>
</organism>
<proteinExistence type="predicted"/>
<dbReference type="GO" id="GO:0000978">
    <property type="term" value="F:RNA polymerase II cis-regulatory region sequence-specific DNA binding"/>
    <property type="evidence" value="ECO:0007669"/>
    <property type="project" value="TreeGrafter"/>
</dbReference>
<dbReference type="InterPro" id="IPR018122">
    <property type="entry name" value="TF_fork_head_CS_1"/>
</dbReference>
<protein>
    <recommendedName>
        <fullName evidence="9">Forkhead box protein L2</fullName>
    </recommendedName>
</protein>
<dbReference type="AlphaFoldDB" id="A0A8I6RBU6"/>
<accession>A0A8I6RBU6</accession>
<dbReference type="PRINTS" id="PR00053">
    <property type="entry name" value="FORKHEAD"/>
</dbReference>
<dbReference type="SMART" id="SM00339">
    <property type="entry name" value="FH"/>
    <property type="match status" value="1"/>
</dbReference>
<dbReference type="GO" id="GO:0030154">
    <property type="term" value="P:cell differentiation"/>
    <property type="evidence" value="ECO:0007669"/>
    <property type="project" value="UniProtKB-KW"/>
</dbReference>
<dbReference type="KEGG" id="clec:106662964"/>
<evidence type="ECO:0000256" key="6">
    <source>
        <dbReference type="ARBA" id="ARBA00023125"/>
    </source>
</evidence>
<evidence type="ECO:0000256" key="1">
    <source>
        <dbReference type="ARBA" id="ARBA00004123"/>
    </source>
</evidence>
<keyword evidence="14" id="KW-1185">Reference proteome</keyword>
<comment type="subcellular location">
    <subcellularLocation>
        <location evidence="1 10">Nucleus</location>
    </subcellularLocation>
</comment>
<dbReference type="FunFam" id="1.10.10.10:FF:000016">
    <property type="entry name" value="Forkhead box protein I1"/>
    <property type="match status" value="1"/>
</dbReference>
<keyword evidence="7" id="KW-0804">Transcription</keyword>
<dbReference type="Gene3D" id="1.10.10.10">
    <property type="entry name" value="Winged helix-like DNA-binding domain superfamily/Winged helix DNA-binding domain"/>
    <property type="match status" value="1"/>
</dbReference>
<evidence type="ECO:0000256" key="3">
    <source>
        <dbReference type="ARBA" id="ARBA00022782"/>
    </source>
</evidence>
<dbReference type="InterPro" id="IPR050211">
    <property type="entry name" value="FOX_domain-containing"/>
</dbReference>
<evidence type="ECO:0000256" key="9">
    <source>
        <dbReference type="ARBA" id="ARBA00034872"/>
    </source>
</evidence>
<keyword evidence="2" id="KW-1017">Isopeptide bond</keyword>
<evidence type="ECO:0000256" key="8">
    <source>
        <dbReference type="ARBA" id="ARBA00023242"/>
    </source>
</evidence>
<sequence>MYSNKMVSHLIDQTDLNTDGTGLKIKQENYIQSSEDQIDYEVKELPESKGHLVYTEELLGSLATPSSGVSTTTATFTTSKEQSDADCSSSTATSSTPATKPPYSYVALIAMAIESMPKKRAALSEIYHFITTTFPFFQKNKKGWQNSIRHNLSLNDCFVKVPRESGSEKKGNYWIINPLCRNMFENGNFKRRRKMKRPYVPGKLLHDNTYLPRSLLHSTYPYPPSCSTWNMNTNQLHYPPCTQTGIPRTQQTYSTNLQPQYSALQPQTMQIPMNGYNQLAPMDLGSTSSSSFSNYSNSCSFRKYDSIDPTLRYPYWTQPAEIKEEGLLTTSSSVNFNSSLDFSLTTSRPKCYM</sequence>
<dbReference type="RefSeq" id="XP_014242908.1">
    <property type="nucleotide sequence ID" value="XM_014387422.2"/>
</dbReference>
<evidence type="ECO:0000256" key="11">
    <source>
        <dbReference type="SAM" id="MobiDB-lite"/>
    </source>
</evidence>
<dbReference type="PROSITE" id="PS00657">
    <property type="entry name" value="FORK_HEAD_1"/>
    <property type="match status" value="1"/>
</dbReference>
<dbReference type="OrthoDB" id="9926427at2759"/>
<dbReference type="PROSITE" id="PS50039">
    <property type="entry name" value="FORK_HEAD_3"/>
    <property type="match status" value="1"/>
</dbReference>
<dbReference type="PANTHER" id="PTHR11829">
    <property type="entry name" value="FORKHEAD BOX PROTEIN"/>
    <property type="match status" value="1"/>
</dbReference>
<evidence type="ECO:0000256" key="10">
    <source>
        <dbReference type="PROSITE-ProRule" id="PRU00089"/>
    </source>
</evidence>
<evidence type="ECO:0000256" key="2">
    <source>
        <dbReference type="ARBA" id="ARBA00022499"/>
    </source>
</evidence>
<keyword evidence="6 10" id="KW-0238">DNA-binding</keyword>
<dbReference type="PROSITE" id="PS00658">
    <property type="entry name" value="FORK_HEAD_2"/>
    <property type="match status" value="1"/>
</dbReference>
<dbReference type="GO" id="GO:0009653">
    <property type="term" value="P:anatomical structure morphogenesis"/>
    <property type="evidence" value="ECO:0007669"/>
    <property type="project" value="TreeGrafter"/>
</dbReference>
<evidence type="ECO:0000259" key="12">
    <source>
        <dbReference type="PROSITE" id="PS50039"/>
    </source>
</evidence>
<dbReference type="GO" id="GO:0000981">
    <property type="term" value="F:DNA-binding transcription factor activity, RNA polymerase II-specific"/>
    <property type="evidence" value="ECO:0007669"/>
    <property type="project" value="TreeGrafter"/>
</dbReference>
<dbReference type="PANTHER" id="PTHR11829:SF411">
    <property type="entry name" value="FORKHEAD BOX PROTEIN L2"/>
    <property type="match status" value="1"/>
</dbReference>
<dbReference type="EnsemblMetazoa" id="XM_014387422.2">
    <property type="protein sequence ID" value="XP_014242908.1"/>
    <property type="gene ID" value="LOC106662964"/>
</dbReference>
<dbReference type="Pfam" id="PF00250">
    <property type="entry name" value="Forkhead"/>
    <property type="match status" value="1"/>
</dbReference>
<keyword evidence="8 10" id="KW-0539">Nucleus</keyword>
<keyword evidence="4" id="KW-0832">Ubl conjugation</keyword>
<feature type="region of interest" description="Disordered" evidence="11">
    <location>
        <begin position="77"/>
        <end position="98"/>
    </location>
</feature>
<dbReference type="Proteomes" id="UP000494040">
    <property type="component" value="Unassembled WGS sequence"/>
</dbReference>
<keyword evidence="3" id="KW-0221">Differentiation</keyword>
<dbReference type="InterPro" id="IPR030456">
    <property type="entry name" value="TF_fork_head_CS_2"/>
</dbReference>
<feature type="domain" description="Fork-head" evidence="12">
    <location>
        <begin position="100"/>
        <end position="194"/>
    </location>
</feature>
<dbReference type="InterPro" id="IPR036388">
    <property type="entry name" value="WH-like_DNA-bd_sf"/>
</dbReference>
<keyword evidence="5" id="KW-0805">Transcription regulation</keyword>
<dbReference type="GO" id="GO:0005634">
    <property type="term" value="C:nucleus"/>
    <property type="evidence" value="ECO:0007669"/>
    <property type="project" value="UniProtKB-SubCell"/>
</dbReference>
<evidence type="ECO:0000256" key="5">
    <source>
        <dbReference type="ARBA" id="ARBA00023015"/>
    </source>
</evidence>
<dbReference type="InterPro" id="IPR036390">
    <property type="entry name" value="WH_DNA-bd_sf"/>
</dbReference>
<evidence type="ECO:0000313" key="14">
    <source>
        <dbReference type="Proteomes" id="UP000494040"/>
    </source>
</evidence>